<evidence type="ECO:0000256" key="7">
    <source>
        <dbReference type="ARBA" id="ARBA00063644"/>
    </source>
</evidence>
<feature type="domain" description="Topo IIA-type catalytic" evidence="10">
    <location>
        <begin position="18"/>
        <end position="486"/>
    </location>
</feature>
<evidence type="ECO:0000256" key="3">
    <source>
        <dbReference type="ARBA" id="ARBA00012895"/>
    </source>
</evidence>
<dbReference type="PROSITE" id="PS52040">
    <property type="entry name" value="TOPO_IIA"/>
    <property type="match status" value="1"/>
</dbReference>
<dbReference type="InterPro" id="IPR013757">
    <property type="entry name" value="Topo_IIA_A_a_sf"/>
</dbReference>
<dbReference type="GO" id="GO:0034335">
    <property type="term" value="F:DNA negative supercoiling activity"/>
    <property type="evidence" value="ECO:0007669"/>
    <property type="project" value="UniProtKB-ARBA"/>
</dbReference>
<dbReference type="NCBIfam" id="NF004043">
    <property type="entry name" value="PRK05560.1"/>
    <property type="match status" value="1"/>
</dbReference>
<evidence type="ECO:0000256" key="5">
    <source>
        <dbReference type="ARBA" id="ARBA00023125"/>
    </source>
</evidence>
<dbReference type="InterPro" id="IPR035516">
    <property type="entry name" value="Gyrase/topoIV_suA_C"/>
</dbReference>
<sequence>MQRSYLDYAMSVIVGRALPEVRDGLKPVHRRVLYAMYDGGYRPDSAFSKCTRVVGDVMGNYHPHGDSAIYDTLVRLVQPWTLRYPLVAGQGNFGSAGDDAAAAPRYTECRMAPLAMEMVRDIDKNTVDFDWNYDGRTREPVVLPARFPNLLVNGSAGIAVGMATNIPPHNLREVASGAQWFLENPEATNNELLAALMLRIKGPDFPTGAQILGVKGIEDAYRTGRGSITMRAVVEVEELQGRQCLVVTELPYQVNPDRLAAKIAELVREGKVSGIADLRDETSGRAGQRLVIVLKRDAVAKVVLNNLYKHTQLQETFGANMLALVDGVPRTLSLDAFIRHWVDHQVEVVVRRTQYLLDAAEKRIHILRGLLKALDALDDVIALIRRSPSADEARTGLQELLDIDEVQATAILDMQLRRLAALERARILSDFQAIEAEILEYQAILASPERQRTVVSEELAAIVDKYGDDRRTTILPFDGEMNVEDLIPVEDIVVTITRGGYAKRTRTDAYRAQRRGGKGVRGAQLREDDVVEHFFVTTTHSWLLFFTNLGRVYRAKGYELPEGGRDAKGQHVANLLAFQPGEEIAQVLTISGYDAADYLVLATRRGLVKKTRLAEYDSARTGGVIAINLRTDSGGEVDEVVSARLANADDDLLLVSREGQSIRFTADDDALRPMARATSGVTGMKFRAEDELLAMDVVREGAALFTVTEGGFAKRTLLSEYRLQGRGGLGIKVANVVEARGHLVGALVTDEADEVLVIMERGKVVRSAVAEVNLTGRNTQGVTFAKPDDGDRIIAVALGERAEVVEAEAPDGEAPDGEAVDAPGAVREDSVQAADGSTPSPEAAGTDGVASAPTVAAPAGTALTEEPAGADDDEEETR</sequence>
<evidence type="ECO:0000256" key="2">
    <source>
        <dbReference type="ARBA" id="ARBA00008263"/>
    </source>
</evidence>
<dbReference type="Gene3D" id="3.90.199.10">
    <property type="entry name" value="Topoisomerase II, domain 5"/>
    <property type="match status" value="1"/>
</dbReference>
<dbReference type="EMBL" id="VENP01000028">
    <property type="protein sequence ID" value="TNU73989.1"/>
    <property type="molecule type" value="Genomic_DNA"/>
</dbReference>
<comment type="similarity">
    <text evidence="2">Belongs to the type II topoisomerase GyrA/ParC subunit family.</text>
</comment>
<dbReference type="FunFam" id="1.10.268.10:FF:000001">
    <property type="entry name" value="DNA gyrase subunit A"/>
    <property type="match status" value="1"/>
</dbReference>
<dbReference type="Gene3D" id="1.10.268.10">
    <property type="entry name" value="Topoisomerase, domain 3"/>
    <property type="match status" value="1"/>
</dbReference>
<organism evidence="11 12">
    <name type="scientific">Miniimonas arenae</name>
    <dbReference type="NCBI Taxonomy" id="676201"/>
    <lineage>
        <taxon>Bacteria</taxon>
        <taxon>Bacillati</taxon>
        <taxon>Actinomycetota</taxon>
        <taxon>Actinomycetes</taxon>
        <taxon>Micrococcales</taxon>
        <taxon>Beutenbergiaceae</taxon>
        <taxon>Miniimonas</taxon>
    </lineage>
</organism>
<proteinExistence type="inferred from homology"/>
<protein>
    <recommendedName>
        <fullName evidence="3">DNA topoisomerase (ATP-hydrolyzing)</fullName>
        <ecNumber evidence="3">5.6.2.2</ecNumber>
    </recommendedName>
</protein>
<feature type="active site" description="O-(5'-phospho-DNA)-tyrosine intermediate" evidence="8">
    <location>
        <position position="106"/>
    </location>
</feature>
<dbReference type="InterPro" id="IPR013760">
    <property type="entry name" value="Topo_IIA-like_dom_sf"/>
</dbReference>
<accession>A0A5C5BCM7</accession>
<dbReference type="AlphaFoldDB" id="A0A5C5BCM7"/>
<dbReference type="PANTHER" id="PTHR43493">
    <property type="entry name" value="DNA GYRASE/TOPOISOMERASE SUBUNIT A"/>
    <property type="match status" value="1"/>
</dbReference>
<dbReference type="PANTHER" id="PTHR43493:SF5">
    <property type="entry name" value="DNA GYRASE SUBUNIT A, CHLOROPLASTIC_MITOCHONDRIAL"/>
    <property type="match status" value="1"/>
</dbReference>
<evidence type="ECO:0000313" key="11">
    <source>
        <dbReference type="EMBL" id="TNU73989.1"/>
    </source>
</evidence>
<dbReference type="InterPro" id="IPR050220">
    <property type="entry name" value="Type_II_DNA_Topoisomerases"/>
</dbReference>
<dbReference type="InterPro" id="IPR006691">
    <property type="entry name" value="GyrA/parC_rep"/>
</dbReference>
<dbReference type="SUPFAM" id="SSF101904">
    <property type="entry name" value="GyrA/ParC C-terminal domain-like"/>
    <property type="match status" value="1"/>
</dbReference>
<dbReference type="SMART" id="SM00434">
    <property type="entry name" value="TOP4c"/>
    <property type="match status" value="1"/>
</dbReference>
<dbReference type="OrthoDB" id="9806486at2"/>
<dbReference type="GO" id="GO:0009330">
    <property type="term" value="C:DNA topoisomerase type II (double strand cut, ATP-hydrolyzing) complex"/>
    <property type="evidence" value="ECO:0007669"/>
    <property type="project" value="TreeGrafter"/>
</dbReference>
<feature type="compositionally biased region" description="Acidic residues" evidence="9">
    <location>
        <begin position="868"/>
        <end position="878"/>
    </location>
</feature>
<dbReference type="FunFam" id="3.30.1360.40:FF:000002">
    <property type="entry name" value="DNA gyrase subunit A"/>
    <property type="match status" value="1"/>
</dbReference>
<dbReference type="FunFam" id="2.120.10.90:FF:000005">
    <property type="entry name" value="DNA topoisomerase 4 subunit A"/>
    <property type="match status" value="1"/>
</dbReference>
<dbReference type="InterPro" id="IPR013758">
    <property type="entry name" value="Topo_IIA_A/C_ab"/>
</dbReference>
<dbReference type="EC" id="5.6.2.2" evidence="3"/>
<evidence type="ECO:0000256" key="6">
    <source>
        <dbReference type="ARBA" id="ARBA00023235"/>
    </source>
</evidence>
<dbReference type="Gene3D" id="2.120.10.90">
    <property type="entry name" value="DNA gyrase/topoisomerase IV, subunit A, C-terminal"/>
    <property type="match status" value="1"/>
</dbReference>
<dbReference type="Pfam" id="PF03989">
    <property type="entry name" value="DNA_gyraseA_C"/>
    <property type="match status" value="6"/>
</dbReference>
<evidence type="ECO:0000256" key="4">
    <source>
        <dbReference type="ARBA" id="ARBA00023029"/>
    </source>
</evidence>
<dbReference type="NCBIfam" id="NF004044">
    <property type="entry name" value="PRK05561.1"/>
    <property type="match status" value="1"/>
</dbReference>
<reference evidence="11 12" key="1">
    <citation type="submission" date="2019-06" db="EMBL/GenBank/DDBJ databases">
        <title>Draft genome sequence of Miniimonas arenae KCTC 19750T isolated from sea sand.</title>
        <authorList>
            <person name="Park S.-J."/>
        </authorList>
    </citation>
    <scope>NUCLEOTIDE SEQUENCE [LARGE SCALE GENOMIC DNA]</scope>
    <source>
        <strain evidence="11 12">KCTC 19750</strain>
    </source>
</reference>
<dbReference type="GO" id="GO:0005737">
    <property type="term" value="C:cytoplasm"/>
    <property type="evidence" value="ECO:0007669"/>
    <property type="project" value="TreeGrafter"/>
</dbReference>
<evidence type="ECO:0000313" key="12">
    <source>
        <dbReference type="Proteomes" id="UP000313849"/>
    </source>
</evidence>
<dbReference type="Proteomes" id="UP000313849">
    <property type="component" value="Unassembled WGS sequence"/>
</dbReference>
<feature type="region of interest" description="Disordered" evidence="9">
    <location>
        <begin position="807"/>
        <end position="878"/>
    </location>
</feature>
<keyword evidence="5 8" id="KW-0238">DNA-binding</keyword>
<comment type="subunit">
    <text evidence="7">Heterotetramer composed of ParC and ParE.</text>
</comment>
<feature type="compositionally biased region" description="Acidic residues" evidence="9">
    <location>
        <begin position="807"/>
        <end position="819"/>
    </location>
</feature>
<name>A0A5C5BCM7_9MICO</name>
<dbReference type="NCBIfam" id="TIGR01063">
    <property type="entry name" value="gyrA"/>
    <property type="match status" value="1"/>
</dbReference>
<keyword evidence="4 8" id="KW-0799">Topoisomerase</keyword>
<dbReference type="CDD" id="cd00187">
    <property type="entry name" value="TOP4c"/>
    <property type="match status" value="1"/>
</dbReference>
<dbReference type="Pfam" id="PF00521">
    <property type="entry name" value="DNA_topoisoIV"/>
    <property type="match status" value="1"/>
</dbReference>
<dbReference type="GO" id="GO:0003677">
    <property type="term" value="F:DNA binding"/>
    <property type="evidence" value="ECO:0007669"/>
    <property type="project" value="UniProtKB-UniRule"/>
</dbReference>
<evidence type="ECO:0000256" key="8">
    <source>
        <dbReference type="PROSITE-ProRule" id="PRU01384"/>
    </source>
</evidence>
<dbReference type="GO" id="GO:0006265">
    <property type="term" value="P:DNA topological change"/>
    <property type="evidence" value="ECO:0007669"/>
    <property type="project" value="UniProtKB-UniRule"/>
</dbReference>
<dbReference type="SUPFAM" id="SSF56719">
    <property type="entry name" value="Type II DNA topoisomerase"/>
    <property type="match status" value="1"/>
</dbReference>
<evidence type="ECO:0000256" key="1">
    <source>
        <dbReference type="ARBA" id="ARBA00000185"/>
    </source>
</evidence>
<dbReference type="InterPro" id="IPR002205">
    <property type="entry name" value="Topo_IIA_dom_A"/>
</dbReference>
<keyword evidence="12" id="KW-1185">Reference proteome</keyword>
<evidence type="ECO:0000259" key="10">
    <source>
        <dbReference type="PROSITE" id="PS52040"/>
    </source>
</evidence>
<dbReference type="Gene3D" id="3.30.1360.40">
    <property type="match status" value="1"/>
</dbReference>
<gene>
    <name evidence="11" type="primary">gyrA</name>
    <name evidence="11" type="ORF">FH969_08680</name>
</gene>
<evidence type="ECO:0000256" key="9">
    <source>
        <dbReference type="SAM" id="MobiDB-lite"/>
    </source>
</evidence>
<comment type="catalytic activity">
    <reaction evidence="1 8">
        <text>ATP-dependent breakage, passage and rejoining of double-stranded DNA.</text>
        <dbReference type="EC" id="5.6.2.2"/>
    </reaction>
</comment>
<dbReference type="GO" id="GO:0005524">
    <property type="term" value="F:ATP binding"/>
    <property type="evidence" value="ECO:0007669"/>
    <property type="project" value="InterPro"/>
</dbReference>
<comment type="caution">
    <text evidence="11">The sequence shown here is derived from an EMBL/GenBank/DDBJ whole genome shotgun (WGS) entry which is preliminary data.</text>
</comment>
<keyword evidence="6 8" id="KW-0413">Isomerase</keyword>